<sequence>MAALRHAAGVPHQALGLGIAIDADQQTPAQGRGVLAKLAVAVGQVGIDLGRSRLHGQLAQGGKVGLGEERIDRRPCLLRHVHLALAQALEQFARRQVDQHQLEGFLQDPVR</sequence>
<gene>
    <name evidence="1" type="ORF">PS652_01064</name>
</gene>
<evidence type="ECO:0000313" key="1">
    <source>
        <dbReference type="EMBL" id="VVM56551.1"/>
    </source>
</evidence>
<proteinExistence type="predicted"/>
<accession>A0A5E6QKC5</accession>
<reference evidence="1" key="1">
    <citation type="submission" date="2019-09" db="EMBL/GenBank/DDBJ databases">
        <authorList>
            <person name="Chandra G."/>
            <person name="Truman W A."/>
        </authorList>
    </citation>
    <scope>NUCLEOTIDE SEQUENCE [LARGE SCALE GENOMIC DNA]</scope>
    <source>
        <strain evidence="1">PS652</strain>
    </source>
</reference>
<dbReference type="AlphaFoldDB" id="A0A5E6QKC5"/>
<organism evidence="1">
    <name type="scientific">Pseudomonas fluorescens</name>
    <dbReference type="NCBI Taxonomy" id="294"/>
    <lineage>
        <taxon>Bacteria</taxon>
        <taxon>Pseudomonadati</taxon>
        <taxon>Pseudomonadota</taxon>
        <taxon>Gammaproteobacteria</taxon>
        <taxon>Pseudomonadales</taxon>
        <taxon>Pseudomonadaceae</taxon>
        <taxon>Pseudomonas</taxon>
    </lineage>
</organism>
<protein>
    <submittedName>
        <fullName evidence="1">Uncharacterized protein</fullName>
    </submittedName>
</protein>
<name>A0A5E6QKC5_PSEFL</name>
<dbReference type="EMBL" id="CABVHG010000005">
    <property type="protein sequence ID" value="VVM56551.1"/>
    <property type="molecule type" value="Genomic_DNA"/>
</dbReference>